<keyword evidence="3" id="KW-1185">Reference proteome</keyword>
<accession>A0A9P4GZM5</accession>
<comment type="caution">
    <text evidence="2">The sequence shown here is derived from an EMBL/GenBank/DDBJ whole genome shotgun (WGS) entry which is preliminary data.</text>
</comment>
<evidence type="ECO:0000313" key="3">
    <source>
        <dbReference type="Proteomes" id="UP000799777"/>
    </source>
</evidence>
<feature type="compositionally biased region" description="Basic and acidic residues" evidence="1">
    <location>
        <begin position="7"/>
        <end position="17"/>
    </location>
</feature>
<feature type="compositionally biased region" description="Low complexity" evidence="1">
    <location>
        <begin position="160"/>
        <end position="175"/>
    </location>
</feature>
<name>A0A9P4GZM5_9PLEO</name>
<feature type="compositionally biased region" description="Polar residues" evidence="1">
    <location>
        <begin position="194"/>
        <end position="224"/>
    </location>
</feature>
<evidence type="ECO:0000256" key="1">
    <source>
        <dbReference type="SAM" id="MobiDB-lite"/>
    </source>
</evidence>
<reference evidence="2" key="1">
    <citation type="journal article" date="2020" name="Stud. Mycol.">
        <title>101 Dothideomycetes genomes: a test case for predicting lifestyles and emergence of pathogens.</title>
        <authorList>
            <person name="Haridas S."/>
            <person name="Albert R."/>
            <person name="Binder M."/>
            <person name="Bloem J."/>
            <person name="Labutti K."/>
            <person name="Salamov A."/>
            <person name="Andreopoulos B."/>
            <person name="Baker S."/>
            <person name="Barry K."/>
            <person name="Bills G."/>
            <person name="Bluhm B."/>
            <person name="Cannon C."/>
            <person name="Castanera R."/>
            <person name="Culley D."/>
            <person name="Daum C."/>
            <person name="Ezra D."/>
            <person name="Gonzalez J."/>
            <person name="Henrissat B."/>
            <person name="Kuo A."/>
            <person name="Liang C."/>
            <person name="Lipzen A."/>
            <person name="Lutzoni F."/>
            <person name="Magnuson J."/>
            <person name="Mondo S."/>
            <person name="Nolan M."/>
            <person name="Ohm R."/>
            <person name="Pangilinan J."/>
            <person name="Park H.-J."/>
            <person name="Ramirez L."/>
            <person name="Alfaro M."/>
            <person name="Sun H."/>
            <person name="Tritt A."/>
            <person name="Yoshinaga Y."/>
            <person name="Zwiers L.-H."/>
            <person name="Turgeon B."/>
            <person name="Goodwin S."/>
            <person name="Spatafora J."/>
            <person name="Crous P."/>
            <person name="Grigoriev I."/>
        </authorList>
    </citation>
    <scope>NUCLEOTIDE SEQUENCE</scope>
    <source>
        <strain evidence="2">CBS 110217</strain>
    </source>
</reference>
<dbReference type="EMBL" id="ML978262">
    <property type="protein sequence ID" value="KAF2025598.1"/>
    <property type="molecule type" value="Genomic_DNA"/>
</dbReference>
<feature type="region of interest" description="Disordered" evidence="1">
    <location>
        <begin position="1"/>
        <end position="229"/>
    </location>
</feature>
<gene>
    <name evidence="2" type="ORF">EK21DRAFT_116682</name>
</gene>
<dbReference type="AlphaFoldDB" id="A0A9P4GZM5"/>
<feature type="compositionally biased region" description="Low complexity" evidence="1">
    <location>
        <begin position="112"/>
        <end position="123"/>
    </location>
</feature>
<sequence>MLVIPPEARDRPRNLREVDEEDESDHDSLYADPETPPRKPNQAYVIDEEHESDYDSLYTDSIGLEHVAELQRKKRQEREHDSDDKSVHSVGSGGYDISASSESSEEERENSNSDSGSESSSNDSDSDSSDSSDGPPMPWHRPKKPDGENHEDSDGSNDELSPLLVSSVLPAQLVPARVPRSAATQRDTTRQKGRTPSVTSTILENLESSTKSTSQVPEHPTSPTLYAPYNPTNIPYDVANITT</sequence>
<organism evidence="2 3">
    <name type="scientific">Setomelanomma holmii</name>
    <dbReference type="NCBI Taxonomy" id="210430"/>
    <lineage>
        <taxon>Eukaryota</taxon>
        <taxon>Fungi</taxon>
        <taxon>Dikarya</taxon>
        <taxon>Ascomycota</taxon>
        <taxon>Pezizomycotina</taxon>
        <taxon>Dothideomycetes</taxon>
        <taxon>Pleosporomycetidae</taxon>
        <taxon>Pleosporales</taxon>
        <taxon>Pleosporineae</taxon>
        <taxon>Phaeosphaeriaceae</taxon>
        <taxon>Setomelanomma</taxon>
    </lineage>
</organism>
<proteinExistence type="predicted"/>
<protein>
    <submittedName>
        <fullName evidence="2">Uncharacterized protein</fullName>
    </submittedName>
</protein>
<feature type="compositionally biased region" description="Basic and acidic residues" evidence="1">
    <location>
        <begin position="144"/>
        <end position="153"/>
    </location>
</feature>
<dbReference type="Proteomes" id="UP000799777">
    <property type="component" value="Unassembled WGS sequence"/>
</dbReference>
<evidence type="ECO:0000313" key="2">
    <source>
        <dbReference type="EMBL" id="KAF2025598.1"/>
    </source>
</evidence>
<feature type="compositionally biased region" description="Basic and acidic residues" evidence="1">
    <location>
        <begin position="66"/>
        <end position="87"/>
    </location>
</feature>